<dbReference type="EMBL" id="WVUK01000057">
    <property type="protein sequence ID" value="KAF7492033.1"/>
    <property type="molecule type" value="Genomic_DNA"/>
</dbReference>
<protein>
    <submittedName>
        <fullName evidence="2 3">Uncharacterized protein</fullName>
    </submittedName>
</protein>
<gene>
    <name evidence="2" type="ORF">SSS_8905</name>
</gene>
<dbReference type="Proteomes" id="UP000070412">
    <property type="component" value="Unassembled WGS sequence"/>
</dbReference>
<organism evidence="2">
    <name type="scientific">Sarcoptes scabiei</name>
    <name type="common">Itch mite</name>
    <name type="synonym">Acarus scabiei</name>
    <dbReference type="NCBI Taxonomy" id="52283"/>
    <lineage>
        <taxon>Eukaryota</taxon>
        <taxon>Metazoa</taxon>
        <taxon>Ecdysozoa</taxon>
        <taxon>Arthropoda</taxon>
        <taxon>Chelicerata</taxon>
        <taxon>Arachnida</taxon>
        <taxon>Acari</taxon>
        <taxon>Acariformes</taxon>
        <taxon>Sarcoptiformes</taxon>
        <taxon>Astigmata</taxon>
        <taxon>Psoroptidia</taxon>
        <taxon>Sarcoptoidea</taxon>
        <taxon>Sarcoptidae</taxon>
        <taxon>Sarcoptinae</taxon>
        <taxon>Sarcoptes</taxon>
    </lineage>
</organism>
<dbReference type="EnsemblMetazoa" id="SSS_8905s_mrna">
    <property type="protein sequence ID" value="KAF7492033.1"/>
    <property type="gene ID" value="SSS_8905"/>
</dbReference>
<feature type="region of interest" description="Disordered" evidence="1">
    <location>
        <begin position="291"/>
        <end position="389"/>
    </location>
</feature>
<feature type="compositionally biased region" description="Acidic residues" evidence="1">
    <location>
        <begin position="369"/>
        <end position="383"/>
    </location>
</feature>
<dbReference type="AlphaFoldDB" id="A0A834R8T1"/>
<reference evidence="2" key="2">
    <citation type="submission" date="2020-01" db="EMBL/GenBank/DDBJ databases">
        <authorList>
            <person name="Korhonen P.K.K."/>
            <person name="Guangxu M.G."/>
            <person name="Wang T.W."/>
            <person name="Stroehlein A.J.S."/>
            <person name="Young N.D."/>
            <person name="Ang C.-S.A."/>
            <person name="Fernando D.W.F."/>
            <person name="Lu H.L."/>
            <person name="Taylor S.T."/>
            <person name="Ehtesham M.E.M."/>
            <person name="Najaraj S.H.N."/>
            <person name="Harsha G.H.G."/>
            <person name="Madugundu A.M."/>
            <person name="Renuse S.R."/>
            <person name="Holt D.H."/>
            <person name="Pandey A.P."/>
            <person name="Papenfuss A.P."/>
            <person name="Gasser R.B.G."/>
            <person name="Fischer K.F."/>
        </authorList>
    </citation>
    <scope>NUCLEOTIDE SEQUENCE</scope>
    <source>
        <strain evidence="2">SSS_KF_BRIS2020</strain>
    </source>
</reference>
<feature type="compositionally biased region" description="Basic and acidic residues" evidence="1">
    <location>
        <begin position="316"/>
        <end position="334"/>
    </location>
</feature>
<evidence type="ECO:0000256" key="1">
    <source>
        <dbReference type="SAM" id="MobiDB-lite"/>
    </source>
</evidence>
<accession>A0A834R8T1</accession>
<reference evidence="4" key="1">
    <citation type="journal article" date="2020" name="PLoS Negl. Trop. Dis.">
        <title>High-quality nuclear genome for Sarcoptes scabiei-A critical resource for a neglected parasite.</title>
        <authorList>
            <person name="Korhonen P.K."/>
            <person name="Gasser R.B."/>
            <person name="Ma G."/>
            <person name="Wang T."/>
            <person name="Stroehlein A.J."/>
            <person name="Young N.D."/>
            <person name="Ang C.S."/>
            <person name="Fernando D.D."/>
            <person name="Lu H.C."/>
            <person name="Taylor S."/>
            <person name="Reynolds S.L."/>
            <person name="Mofiz E."/>
            <person name="Najaraj S.H."/>
            <person name="Gowda H."/>
            <person name="Madugundu A."/>
            <person name="Renuse S."/>
            <person name="Holt D."/>
            <person name="Pandey A."/>
            <person name="Papenfuss A.T."/>
            <person name="Fischer K."/>
        </authorList>
    </citation>
    <scope>NUCLEOTIDE SEQUENCE [LARGE SCALE GENOMIC DNA]</scope>
</reference>
<keyword evidence="4" id="KW-1185">Reference proteome</keyword>
<reference evidence="3" key="3">
    <citation type="submission" date="2022-06" db="UniProtKB">
        <authorList>
            <consortium name="EnsemblMetazoa"/>
        </authorList>
    </citation>
    <scope>IDENTIFICATION</scope>
</reference>
<evidence type="ECO:0000313" key="4">
    <source>
        <dbReference type="Proteomes" id="UP000070412"/>
    </source>
</evidence>
<name>A0A834R8T1_SARSC</name>
<proteinExistence type="predicted"/>
<evidence type="ECO:0000313" key="3">
    <source>
        <dbReference type="EnsemblMetazoa" id="KAF7492033.1"/>
    </source>
</evidence>
<feature type="region of interest" description="Disordered" evidence="1">
    <location>
        <begin position="41"/>
        <end position="65"/>
    </location>
</feature>
<evidence type="ECO:0000313" key="2">
    <source>
        <dbReference type="EMBL" id="KAF7492033.1"/>
    </source>
</evidence>
<sequence length="547" mass="63856">MNYRNFSEFFLRSLNEIIEAGHQYNDGRGISGRCRNFSSSMSSISSSSSSSSSPPPFSSTSMMNSLDDLDRNEVSRWIERIPIQNDESIDEIVLEKKVKFPAKICVEHRVRPSLWQSYLLESLSQSSNTKTEATESFRSFEDDQQNNDVIWKMAENFFKNLAQSSDVDQSVRKNVEIVDEKEIQRLSQPNDSISKAKSNLKWNYDRKNIEYSSKKSSSSIELNRKQPMRSKKFLAKFIKIYNTGYDFSIKKIKKIIRKASDSRTKDVEQVVDPSKSIAKCFESKKLPKSLSKTSVSSPYRSKSEPQLTTLRKNSKKISEQNKKNMDPLRNEHPHQQHYRSQSYREKRNRFQKTGYRSIGRKLSNRIEDGDGGGDGDDDDDNDGNNDYHFGGSLQNIKYLLKQNQSKRLKDFERLNHYPYHRYQNQTMILPHGSDRYRFDTNSFNYDINDSRNIEHHHQAKTKQQFLDTSIGNNRNRERSNNYCFSFAMNRDFLRNTNPSDHFRSHLSSLVAPPLSSIVFPHHHHRFGDFLRLEHHHLVPINQIVSLV</sequence>